<protein>
    <submittedName>
        <fullName evidence="1">Uncharacterized protein</fullName>
    </submittedName>
</protein>
<organism evidence="1 2">
    <name type="scientific">Dermatophagoides pteronyssinus</name>
    <name type="common">European house dust mite</name>
    <dbReference type="NCBI Taxonomy" id="6956"/>
    <lineage>
        <taxon>Eukaryota</taxon>
        <taxon>Metazoa</taxon>
        <taxon>Ecdysozoa</taxon>
        <taxon>Arthropoda</taxon>
        <taxon>Chelicerata</taxon>
        <taxon>Arachnida</taxon>
        <taxon>Acari</taxon>
        <taxon>Acariformes</taxon>
        <taxon>Sarcoptiformes</taxon>
        <taxon>Astigmata</taxon>
        <taxon>Psoroptidia</taxon>
        <taxon>Analgoidea</taxon>
        <taxon>Pyroglyphidae</taxon>
        <taxon>Dermatophagoidinae</taxon>
        <taxon>Dermatophagoides</taxon>
    </lineage>
</organism>
<gene>
    <name evidence="1" type="ORF">DERP_007056</name>
</gene>
<accession>A0ABQ8JUY1</accession>
<evidence type="ECO:0000313" key="1">
    <source>
        <dbReference type="EMBL" id="KAH9426116.1"/>
    </source>
</evidence>
<dbReference type="Proteomes" id="UP000887458">
    <property type="component" value="Unassembled WGS sequence"/>
</dbReference>
<reference evidence="1 2" key="1">
    <citation type="journal article" date="2018" name="J. Allergy Clin. Immunol.">
        <title>High-quality assembly of Dermatophagoides pteronyssinus genome and transcriptome reveals a wide range of novel allergens.</title>
        <authorList>
            <person name="Liu X.Y."/>
            <person name="Yang K.Y."/>
            <person name="Wang M.Q."/>
            <person name="Kwok J.S."/>
            <person name="Zeng X."/>
            <person name="Yang Z."/>
            <person name="Xiao X.J."/>
            <person name="Lau C.P."/>
            <person name="Li Y."/>
            <person name="Huang Z.M."/>
            <person name="Ba J.G."/>
            <person name="Yim A.K."/>
            <person name="Ouyang C.Y."/>
            <person name="Ngai S.M."/>
            <person name="Chan T.F."/>
            <person name="Leung E.L."/>
            <person name="Liu L."/>
            <person name="Liu Z.G."/>
            <person name="Tsui S.K."/>
        </authorList>
    </citation>
    <scope>NUCLEOTIDE SEQUENCE [LARGE SCALE GENOMIC DNA]</scope>
    <source>
        <strain evidence="1">Derp</strain>
    </source>
</reference>
<evidence type="ECO:0000313" key="2">
    <source>
        <dbReference type="Proteomes" id="UP000887458"/>
    </source>
</evidence>
<proteinExistence type="predicted"/>
<dbReference type="EMBL" id="NJHN03000012">
    <property type="protein sequence ID" value="KAH9426116.1"/>
    <property type="molecule type" value="Genomic_DNA"/>
</dbReference>
<name>A0ABQ8JUY1_DERPT</name>
<keyword evidence="2" id="KW-1185">Reference proteome</keyword>
<sequence length="76" mass="9083">MFRTTTITFNYHHKMINHFHFNDDDDVVDNDKSLLLFKEKIQFTKSVIRKFDFASIFVLIGSLDHHGSCDCYHHHI</sequence>
<reference evidence="1 2" key="2">
    <citation type="journal article" date="2022" name="Mol. Biol. Evol.">
        <title>Comparative Genomics Reveals Insights into the Divergent Evolution of Astigmatic Mites and Household Pest Adaptations.</title>
        <authorList>
            <person name="Xiong Q."/>
            <person name="Wan A.T."/>
            <person name="Liu X."/>
            <person name="Fung C.S."/>
            <person name="Xiao X."/>
            <person name="Malainual N."/>
            <person name="Hou J."/>
            <person name="Wang L."/>
            <person name="Wang M."/>
            <person name="Yang K.Y."/>
            <person name="Cui Y."/>
            <person name="Leung E.L."/>
            <person name="Nong W."/>
            <person name="Shin S.K."/>
            <person name="Au S.W."/>
            <person name="Jeong K.Y."/>
            <person name="Chew F.T."/>
            <person name="Hui J.H."/>
            <person name="Leung T.F."/>
            <person name="Tungtrongchitr A."/>
            <person name="Zhong N."/>
            <person name="Liu Z."/>
            <person name="Tsui S.K."/>
        </authorList>
    </citation>
    <scope>NUCLEOTIDE SEQUENCE [LARGE SCALE GENOMIC DNA]</scope>
    <source>
        <strain evidence="1">Derp</strain>
    </source>
</reference>
<comment type="caution">
    <text evidence="1">The sequence shown here is derived from an EMBL/GenBank/DDBJ whole genome shotgun (WGS) entry which is preliminary data.</text>
</comment>